<accession>A0A179EQB6</accession>
<feature type="compositionally biased region" description="Low complexity" evidence="5">
    <location>
        <begin position="70"/>
        <end position="105"/>
    </location>
</feature>
<dbReference type="InterPro" id="IPR001611">
    <property type="entry name" value="Leu-rich_rpt"/>
</dbReference>
<protein>
    <recommendedName>
        <fullName evidence="6">Internalin Ig-like inter-repeat region domain-containing protein</fullName>
    </recommendedName>
</protein>
<dbReference type="InterPro" id="IPR012569">
    <property type="entry name" value="Inl_IR"/>
</dbReference>
<dbReference type="InterPro" id="IPR014755">
    <property type="entry name" value="Cu-Rt/internalin_Ig-like"/>
</dbReference>
<evidence type="ECO:0000256" key="4">
    <source>
        <dbReference type="ARBA" id="ARBA00022737"/>
    </source>
</evidence>
<dbReference type="AlphaFoldDB" id="A0A179EQB6"/>
<evidence type="ECO:0000256" key="3">
    <source>
        <dbReference type="ARBA" id="ARBA00022729"/>
    </source>
</evidence>
<dbReference type="Pfam" id="PF08191">
    <property type="entry name" value="LRR_adjacent"/>
    <property type="match status" value="1"/>
</dbReference>
<sequence length="607" mass="66757">MLKGKIVTLMLSGILATNISPIANTFTSVSYTDNSERTKSSFSEDTNVSESLAPDSSSNQIETSVDKTSDSSIEETTSSTVEQETEQTTEQTTETLTEETSSTVEQESKPQTKNIVGSQRISVVFPDPNFAAEIARIFNRTVSSTVTQAELNTINTIILENKVIGTIEGVQHLNNLAEFSLINSMNVTSLAPLQNGSMSKLKVIFLKNNQITDLTPLSHITSLERLYFENNKITSLKPISTLTNLTTLSFQNEDGLPQKNQIASLEGVESLHKLKIIYGKGNQLTTLENLLNLTTLEQVFVESNKLTNLKGLRNKPNLTDLSVMYQSVSDISDISISTNLRNLYIRTNKITTIESLASLTKLTLLYMENNQVRDISPLRGITTLTTFSATNQTILLDSVDYYPLKDFTIENVVRGRMNDLVTPLDISHSGTYQDGKIKWNLPSGTTLATYTWRTSANLPGTFSGTISQPLNEKEGQLFFNEAPTTIDFGMHKISSMTLNTFGQPVGNLKVTDERAAGSWKVQLKQTQPLMNNGYELSGVLSFVTAENTMAIGADAITVFESNQKGESDLSGLLDSQNQKGIKASIPVEDQRIGTFEGTLQWTLVDVP</sequence>
<dbReference type="SUPFAM" id="SSF52058">
    <property type="entry name" value="L domain-like"/>
    <property type="match status" value="1"/>
</dbReference>
<keyword evidence="3" id="KW-0732">Signal</keyword>
<keyword evidence="4" id="KW-0677">Repeat</keyword>
<dbReference type="InterPro" id="IPR014756">
    <property type="entry name" value="Ig_E-set"/>
</dbReference>
<dbReference type="InterPro" id="IPR050836">
    <property type="entry name" value="SDS22/Internalin_LRR"/>
</dbReference>
<dbReference type="InterPro" id="IPR025875">
    <property type="entry name" value="Leu-rich_rpt_4"/>
</dbReference>
<dbReference type="PROSITE" id="PS51450">
    <property type="entry name" value="LRR"/>
    <property type="match status" value="3"/>
</dbReference>
<gene>
    <name evidence="7" type="ORF">A6E74_08050</name>
</gene>
<comment type="similarity">
    <text evidence="1">Belongs to the internalin family.</text>
</comment>
<dbReference type="PANTHER" id="PTHR46652">
    <property type="entry name" value="LEUCINE-RICH REPEAT AND IQ DOMAIN-CONTAINING PROTEIN 1-RELATED"/>
    <property type="match status" value="1"/>
</dbReference>
<name>A0A179EQB6_ENTTH</name>
<dbReference type="InterPro" id="IPR032675">
    <property type="entry name" value="LRR_dom_sf"/>
</dbReference>
<dbReference type="Pfam" id="PF12799">
    <property type="entry name" value="LRR_4"/>
    <property type="match status" value="2"/>
</dbReference>
<evidence type="ECO:0000256" key="5">
    <source>
        <dbReference type="SAM" id="MobiDB-lite"/>
    </source>
</evidence>
<dbReference type="Gene3D" id="3.80.10.10">
    <property type="entry name" value="Ribonuclease Inhibitor"/>
    <property type="match status" value="2"/>
</dbReference>
<feature type="region of interest" description="Disordered" evidence="5">
    <location>
        <begin position="31"/>
        <end position="113"/>
    </location>
</feature>
<proteinExistence type="inferred from homology"/>
<keyword evidence="2" id="KW-0433">Leucine-rich repeat</keyword>
<feature type="domain" description="Internalin Ig-like inter-repeat region" evidence="6">
    <location>
        <begin position="420"/>
        <end position="470"/>
    </location>
</feature>
<evidence type="ECO:0000313" key="8">
    <source>
        <dbReference type="Proteomes" id="UP000078516"/>
    </source>
</evidence>
<dbReference type="SUPFAM" id="SSF81296">
    <property type="entry name" value="E set domains"/>
    <property type="match status" value="1"/>
</dbReference>
<dbReference type="EMBL" id="LWMN01000013">
    <property type="protein sequence ID" value="OAQ55436.1"/>
    <property type="molecule type" value="Genomic_DNA"/>
</dbReference>
<evidence type="ECO:0000256" key="2">
    <source>
        <dbReference type="ARBA" id="ARBA00022614"/>
    </source>
</evidence>
<reference evidence="7 8" key="1">
    <citation type="submission" date="2016-04" db="EMBL/GenBank/DDBJ databases">
        <title>Draft genome of an Enterococcus thailandicus strain isolated from bovine feces.</title>
        <authorList>
            <person name="Beukers A.G."/>
            <person name="Zaheer R."/>
            <person name="Goji N."/>
            <person name="Cook S.R."/>
            <person name="Amoako K."/>
            <person name="Chaves A.V."/>
            <person name="Ward M.P."/>
            <person name="Mcallister T.A."/>
        </authorList>
    </citation>
    <scope>NUCLEOTIDE SEQUENCE [LARGE SCALE GENOMIC DNA]</scope>
    <source>
        <strain evidence="7 8">F0711D 46</strain>
    </source>
</reference>
<organism evidence="7 8">
    <name type="scientific">Enterococcus thailandicus</name>
    <dbReference type="NCBI Taxonomy" id="417368"/>
    <lineage>
        <taxon>Bacteria</taxon>
        <taxon>Bacillati</taxon>
        <taxon>Bacillota</taxon>
        <taxon>Bacilli</taxon>
        <taxon>Lactobacillales</taxon>
        <taxon>Enterococcaceae</taxon>
        <taxon>Enterococcus</taxon>
    </lineage>
</organism>
<keyword evidence="8" id="KW-1185">Reference proteome</keyword>
<dbReference type="Proteomes" id="UP000078516">
    <property type="component" value="Unassembled WGS sequence"/>
</dbReference>
<feature type="compositionally biased region" description="Polar residues" evidence="5">
    <location>
        <begin position="40"/>
        <end position="63"/>
    </location>
</feature>
<evidence type="ECO:0000259" key="6">
    <source>
        <dbReference type="Pfam" id="PF08191"/>
    </source>
</evidence>
<dbReference type="RefSeq" id="WP_067483912.1">
    <property type="nucleotide sequence ID" value="NZ_LWMN01000013.1"/>
</dbReference>
<dbReference type="SMART" id="SM00365">
    <property type="entry name" value="LRR_SD22"/>
    <property type="match status" value="7"/>
</dbReference>
<dbReference type="Gene3D" id="2.60.40.1220">
    <property type="match status" value="1"/>
</dbReference>
<evidence type="ECO:0000256" key="1">
    <source>
        <dbReference type="ARBA" id="ARBA00009432"/>
    </source>
</evidence>
<dbReference type="PANTHER" id="PTHR46652:SF3">
    <property type="entry name" value="LEUCINE-RICH REPEAT-CONTAINING PROTEIN 9"/>
    <property type="match status" value="1"/>
</dbReference>
<comment type="caution">
    <text evidence="7">The sequence shown here is derived from an EMBL/GenBank/DDBJ whole genome shotgun (WGS) entry which is preliminary data.</text>
</comment>
<evidence type="ECO:0000313" key="7">
    <source>
        <dbReference type="EMBL" id="OAQ55436.1"/>
    </source>
</evidence>